<evidence type="ECO:0000313" key="4">
    <source>
        <dbReference type="Proteomes" id="UP000000366"/>
    </source>
</evidence>
<dbReference type="AlphaFoldDB" id="A2SI65"/>
<feature type="chain" id="PRO_5002646434" evidence="2">
    <location>
        <begin position="23"/>
        <end position="155"/>
    </location>
</feature>
<organism evidence="3 4">
    <name type="scientific">Methylibium petroleiphilum (strain ATCC BAA-1232 / LMG 22953 / PM1)</name>
    <dbReference type="NCBI Taxonomy" id="420662"/>
    <lineage>
        <taxon>Bacteria</taxon>
        <taxon>Pseudomonadati</taxon>
        <taxon>Pseudomonadota</taxon>
        <taxon>Betaproteobacteria</taxon>
        <taxon>Burkholderiales</taxon>
        <taxon>Sphaerotilaceae</taxon>
        <taxon>Methylibium</taxon>
    </lineage>
</organism>
<dbReference type="EMBL" id="CP000555">
    <property type="protein sequence ID" value="ABM95254.1"/>
    <property type="molecule type" value="Genomic_DNA"/>
</dbReference>
<gene>
    <name evidence="3" type="ordered locus">Mpe_A2298</name>
</gene>
<name>A2SI65_METPP</name>
<dbReference type="HOGENOM" id="CLU_1843633_0_0_4"/>
<feature type="compositionally biased region" description="Low complexity" evidence="1">
    <location>
        <begin position="34"/>
        <end position="54"/>
    </location>
</feature>
<keyword evidence="4" id="KW-1185">Reference proteome</keyword>
<evidence type="ECO:0000313" key="3">
    <source>
        <dbReference type="EMBL" id="ABM95254.1"/>
    </source>
</evidence>
<feature type="region of interest" description="Disordered" evidence="1">
    <location>
        <begin position="34"/>
        <end position="61"/>
    </location>
</feature>
<evidence type="ECO:0000256" key="2">
    <source>
        <dbReference type="SAM" id="SignalP"/>
    </source>
</evidence>
<proteinExistence type="predicted"/>
<keyword evidence="2" id="KW-0732">Signal</keyword>
<sequence length="155" mass="16692">MTFTPTLRACLALLCLAAAATAGRAESFASSASSAGSASSGSVSDSLHGSSNSSSRDKEVAEGDYRILEVAELPERPGLLRLTLQAALPRDDARAFFLDVPRQTLAQHRLGRGDVLSARHRPYGLEFALAQTREAFFLVLRDDWQRELPPHAVAL</sequence>
<dbReference type="Proteomes" id="UP000000366">
    <property type="component" value="Chromosome"/>
</dbReference>
<evidence type="ECO:0000256" key="1">
    <source>
        <dbReference type="SAM" id="MobiDB-lite"/>
    </source>
</evidence>
<dbReference type="eggNOG" id="ENOG5032SF4">
    <property type="taxonomic scope" value="Bacteria"/>
</dbReference>
<dbReference type="STRING" id="420662.Mpe_A2298"/>
<protein>
    <submittedName>
        <fullName evidence="3">Conserved hypothetical signal peptide protein</fullName>
    </submittedName>
</protein>
<dbReference type="KEGG" id="mpt:Mpe_A2298"/>
<dbReference type="RefSeq" id="WP_011829891.1">
    <property type="nucleotide sequence ID" value="NC_008825.1"/>
</dbReference>
<accession>A2SI65</accession>
<feature type="signal peptide" evidence="2">
    <location>
        <begin position="1"/>
        <end position="22"/>
    </location>
</feature>
<reference evidence="3 4" key="1">
    <citation type="journal article" date="2007" name="J. Bacteriol.">
        <title>Whole-genome analysis of the methyl tert-butyl ether-degrading beta-proteobacterium Methylibium petroleiphilum PM1.</title>
        <authorList>
            <person name="Kane S.R."/>
            <person name="Chakicherla A.Y."/>
            <person name="Chain P.S.G."/>
            <person name="Schmidt R."/>
            <person name="Shin M.W."/>
            <person name="Legler T.C."/>
            <person name="Scow K.M."/>
            <person name="Larimer F.W."/>
            <person name="Lucas S.M."/>
            <person name="Richardson P.M."/>
            <person name="Hristova K.R."/>
        </authorList>
    </citation>
    <scope>NUCLEOTIDE SEQUENCE [LARGE SCALE GENOMIC DNA]</scope>
    <source>
        <strain evidence="4">ATCC BAA-1232 / LMG 22953 / PM1</strain>
    </source>
</reference>